<feature type="compositionally biased region" description="Low complexity" evidence="3">
    <location>
        <begin position="1019"/>
        <end position="1028"/>
    </location>
</feature>
<comment type="caution">
    <text evidence="6">The sequence shown here is derived from an EMBL/GenBank/DDBJ whole genome shotgun (WGS) entry which is preliminary data.</text>
</comment>
<dbReference type="Pfam" id="PF06458">
    <property type="entry name" value="MucBP"/>
    <property type="match status" value="5"/>
</dbReference>
<evidence type="ECO:0000256" key="4">
    <source>
        <dbReference type="SAM" id="Phobius"/>
    </source>
</evidence>
<evidence type="ECO:0000256" key="1">
    <source>
        <dbReference type="ARBA" id="ARBA00022614"/>
    </source>
</evidence>
<evidence type="ECO:0000259" key="5">
    <source>
        <dbReference type="Pfam" id="PF06458"/>
    </source>
</evidence>
<dbReference type="InterPro" id="IPR001611">
    <property type="entry name" value="Leu-rich_rpt"/>
</dbReference>
<feature type="domain" description="MucBP" evidence="5">
    <location>
        <begin position="844"/>
        <end position="906"/>
    </location>
</feature>
<feature type="transmembrane region" description="Helical" evidence="4">
    <location>
        <begin position="12"/>
        <end position="32"/>
    </location>
</feature>
<keyword evidence="1" id="KW-0433">Leucine-rich repeat</keyword>
<dbReference type="InterPro" id="IPR032675">
    <property type="entry name" value="LRR_dom_sf"/>
</dbReference>
<evidence type="ECO:0000256" key="2">
    <source>
        <dbReference type="ARBA" id="ARBA00022737"/>
    </source>
</evidence>
<feature type="domain" description="MucBP" evidence="5">
    <location>
        <begin position="702"/>
        <end position="763"/>
    </location>
</feature>
<protein>
    <recommendedName>
        <fullName evidence="5">MucBP domain-containing protein</fullName>
    </recommendedName>
</protein>
<dbReference type="Gene3D" id="3.80.10.10">
    <property type="entry name" value="Ribonuclease Inhibitor"/>
    <property type="match status" value="2"/>
</dbReference>
<evidence type="ECO:0000256" key="3">
    <source>
        <dbReference type="SAM" id="MobiDB-lite"/>
    </source>
</evidence>
<dbReference type="InterPro" id="IPR009459">
    <property type="entry name" value="MucBP_dom"/>
</dbReference>
<feature type="domain" description="MucBP" evidence="5">
    <location>
        <begin position="342"/>
        <end position="404"/>
    </location>
</feature>
<dbReference type="AlphaFoldDB" id="A0A7X1D6F6"/>
<sequence>MSTNQKGKKRQVWMSLGLAGVLVTNGCLPYAVPANEVQAVETTQSERETKVTTIPAGSTFASIFPSYKLALQVAMEIYPQTRPDKIDVKKEVTQAELDRVTIIEDDPALGDPIGNIEGVQYLRNLEDLWVGIAGDFRGKVENLDVLSNLTKLKVLAVKNQAISDISGIKNLTNLTYLNLTNNKIIDAGPIAGLTKLEFISLDMGNNIQNLAPFWQLTNLKKLYLNASVSDFRPLQHLPLIKEASNTWELRGEVQLPDAYVGEPVFMQAFDPTGQQVAYGSVYLDDKWQGLDAYQNNHVIWTKQGTVGSVTFTQRPVGATDYSRYIRVDFKQQVLPAKATVQPVTVRYVDNQGEVLAPEERLTGVLGEAYEAQAKPIDGYQLTEEPANRVGTFSTEAQTVTFVYTKETKVTTIPAGSTYRSLFPDKKLAVTVAKQIYPFVYFEDLDLDQEVTQEELNRVTEIIEDWDITENPMRNIEGVQYLHNLKRLYIGDSGGWSGFVENLDRLAGLDKLERLSIVNNKVQDISGIKNLTNLTLLNLTDNKITDAGPIAGLTKLEFIGLDMGNNIQNLAPFWQLTNLKKLYLNASVSDFRPLQHLPLIKEASNTWELRGEVQLPDAYVGEPVFMQAFDPTGQQVAYGSVYLDDKWQGLDAYQNNQVIWTKQGTAGRVTFTQRPVGGTNSNRFISVVFKQRVLPAKATVQAVTVRYVDEKGDILAPEERLTGVLGEAYAAQAKTIDDYQLTEEPVNRVGTFSTEAQTVTFVYTKEAIPASQAVTVRHLDTEGKVVAPEEVLTGALGDTYEAKAKAIAGYQLVTTSANQTGTFGTEAQTVTFIYAQETAPPMAQPVTVQYVDDQGQALTQEEILTGAFGAPYQAEAKTISGYQLTSLPSNHTGTFQAVAQTVRFVYTKQSLPVVQPVTVQHVDTQGKAVAEEDVLHGHAGEAYHAKAKVIPGYHVSKLPMNATGIFGPSAQTVRFVYAPDEPIEAIDSVEEEPTTPPKPSLPSPVTEDTRTPSVPLPTQVSSEASPSVVPVVPGPTLPSLGERTTHSIGWGLTLLLVGTWLFLRPRYQANKRKGAKFK</sequence>
<dbReference type="PROSITE" id="PS51450">
    <property type="entry name" value="LRR"/>
    <property type="match status" value="3"/>
</dbReference>
<keyword evidence="4" id="KW-0812">Transmembrane</keyword>
<dbReference type="PANTHER" id="PTHR46652:SF3">
    <property type="entry name" value="LEUCINE-RICH REPEAT-CONTAINING PROTEIN 9"/>
    <property type="match status" value="1"/>
</dbReference>
<proteinExistence type="predicted"/>
<dbReference type="EMBL" id="JAARYH010000005">
    <property type="protein sequence ID" value="MBC2167424.1"/>
    <property type="molecule type" value="Genomic_DNA"/>
</dbReference>
<gene>
    <name evidence="6" type="ORF">HCB26_12660</name>
</gene>
<keyword evidence="4" id="KW-1133">Transmembrane helix</keyword>
<name>A0A7X1D6F6_9LIST</name>
<dbReference type="Gene3D" id="3.10.20.320">
    <property type="entry name" value="Putative peptidoglycan bound protein (lpxtg motif)"/>
    <property type="match status" value="5"/>
</dbReference>
<feature type="domain" description="MucBP" evidence="5">
    <location>
        <begin position="915"/>
        <end position="976"/>
    </location>
</feature>
<evidence type="ECO:0000313" key="6">
    <source>
        <dbReference type="EMBL" id="MBC2167424.1"/>
    </source>
</evidence>
<keyword evidence="2" id="KW-0677">Repeat</keyword>
<dbReference type="Proteomes" id="UP000519573">
    <property type="component" value="Unassembled WGS sequence"/>
</dbReference>
<accession>A0A7X1D6F6</accession>
<feature type="domain" description="MucBP" evidence="5">
    <location>
        <begin position="773"/>
        <end position="833"/>
    </location>
</feature>
<dbReference type="InterPro" id="IPR025875">
    <property type="entry name" value="Leu-rich_rpt_4"/>
</dbReference>
<dbReference type="InterPro" id="IPR050836">
    <property type="entry name" value="SDS22/Internalin_LRR"/>
</dbReference>
<dbReference type="SUPFAM" id="SSF52058">
    <property type="entry name" value="L domain-like"/>
    <property type="match status" value="1"/>
</dbReference>
<dbReference type="SMART" id="SM00365">
    <property type="entry name" value="LRR_SD22"/>
    <property type="match status" value="4"/>
</dbReference>
<dbReference type="Pfam" id="PF13516">
    <property type="entry name" value="LRR_6"/>
    <property type="match status" value="1"/>
</dbReference>
<dbReference type="RefSeq" id="WP_185577066.1">
    <property type="nucleotide sequence ID" value="NZ_JAARYH010000005.1"/>
</dbReference>
<dbReference type="PANTHER" id="PTHR46652">
    <property type="entry name" value="LEUCINE-RICH REPEAT AND IQ DOMAIN-CONTAINING PROTEIN 1-RELATED"/>
    <property type="match status" value="1"/>
</dbReference>
<dbReference type="Pfam" id="PF12799">
    <property type="entry name" value="LRR_4"/>
    <property type="match status" value="1"/>
</dbReference>
<keyword evidence="4" id="KW-0472">Membrane</keyword>
<organism evidence="6 7">
    <name type="scientific">Listeria booriae</name>
    <dbReference type="NCBI Taxonomy" id="1552123"/>
    <lineage>
        <taxon>Bacteria</taxon>
        <taxon>Bacillati</taxon>
        <taxon>Bacillota</taxon>
        <taxon>Bacilli</taxon>
        <taxon>Bacillales</taxon>
        <taxon>Listeriaceae</taxon>
        <taxon>Listeria</taxon>
    </lineage>
</organism>
<feature type="transmembrane region" description="Helical" evidence="4">
    <location>
        <begin position="1046"/>
        <end position="1062"/>
    </location>
</feature>
<reference evidence="6 7" key="1">
    <citation type="submission" date="2020-03" db="EMBL/GenBank/DDBJ databases">
        <title>Soil Listeria distribution.</title>
        <authorList>
            <person name="Liao J."/>
            <person name="Wiedmann M."/>
        </authorList>
    </citation>
    <scope>NUCLEOTIDE SEQUENCE [LARGE SCALE GENOMIC DNA]</scope>
    <source>
        <strain evidence="6 7">FSL L7-0245</strain>
    </source>
</reference>
<evidence type="ECO:0000313" key="7">
    <source>
        <dbReference type="Proteomes" id="UP000519573"/>
    </source>
</evidence>
<feature type="region of interest" description="Disordered" evidence="3">
    <location>
        <begin position="986"/>
        <end position="1028"/>
    </location>
</feature>